<accession>A0A345UIM3</accession>
<dbReference type="Proteomes" id="UP000254808">
    <property type="component" value="Chromosome"/>
</dbReference>
<dbReference type="RefSeq" id="WP_114983605.1">
    <property type="nucleotide sequence ID" value="NZ_CP027806.1"/>
</dbReference>
<dbReference type="InterPro" id="IPR036102">
    <property type="entry name" value="OsmC/Ohrsf"/>
</dbReference>
<organism evidence="1 2">
    <name type="scientific">Cyclonatronum proteinivorum</name>
    <dbReference type="NCBI Taxonomy" id="1457365"/>
    <lineage>
        <taxon>Bacteria</taxon>
        <taxon>Pseudomonadati</taxon>
        <taxon>Balneolota</taxon>
        <taxon>Balneolia</taxon>
        <taxon>Balneolales</taxon>
        <taxon>Cyclonatronaceae</taxon>
        <taxon>Cyclonatronum</taxon>
    </lineage>
</organism>
<keyword evidence="2" id="KW-1185">Reference proteome</keyword>
<dbReference type="SUPFAM" id="SSF82784">
    <property type="entry name" value="OsmC-like"/>
    <property type="match status" value="1"/>
</dbReference>
<dbReference type="InterPro" id="IPR003718">
    <property type="entry name" value="OsmC/Ohr_fam"/>
</dbReference>
<dbReference type="PANTHER" id="PTHR39624:SF2">
    <property type="entry name" value="OSMC-LIKE PROTEIN"/>
    <property type="match status" value="1"/>
</dbReference>
<name>A0A345UIM3_9BACT</name>
<evidence type="ECO:0000313" key="2">
    <source>
        <dbReference type="Proteomes" id="UP000254808"/>
    </source>
</evidence>
<dbReference type="EMBL" id="CP027806">
    <property type="protein sequence ID" value="AXJ00325.1"/>
    <property type="molecule type" value="Genomic_DNA"/>
</dbReference>
<gene>
    <name evidence="1" type="ORF">CYPRO_1060</name>
</gene>
<dbReference type="PANTHER" id="PTHR39624">
    <property type="entry name" value="PROTEIN INVOLVED IN RIMO-MEDIATED BETA-METHYLTHIOLATION OF RIBOSOMAL PROTEIN S12 YCAO"/>
    <property type="match status" value="1"/>
</dbReference>
<sequence length="150" mass="16743">MAQHPIISVLESKNGFFTDIKAGNHQLIADEPEDMGGTDKAADPLSIALSALGACTAMTLKIYFAHKKLNWEKIEVHITHELLSIDKNSASDELIAMANNGKVRKLYKKIYIKSDMEDKLLNRASIIAEKCPVNLMMKRSCPMETEVIRL</sequence>
<reference evidence="1 2" key="1">
    <citation type="submission" date="2018-03" db="EMBL/GenBank/DDBJ databases">
        <title>Phenotypic and genomic properties of Cyclonatronum proteinivorum gen. nov., sp. nov., a haloalkaliphilic bacteroidete from soda lakes possessing Na+-translocating rhodopsin.</title>
        <authorList>
            <person name="Toshchakov S.V."/>
            <person name="Korzhenkov A."/>
            <person name="Samarov N.I."/>
            <person name="Kublanov I.V."/>
            <person name="Muntyan M.S."/>
            <person name="Sorokin D.Y."/>
        </authorList>
    </citation>
    <scope>NUCLEOTIDE SEQUENCE [LARGE SCALE GENOMIC DNA]</scope>
    <source>
        <strain evidence="1 2">Omega</strain>
    </source>
</reference>
<dbReference type="Pfam" id="PF02566">
    <property type="entry name" value="OsmC"/>
    <property type="match status" value="1"/>
</dbReference>
<dbReference type="AlphaFoldDB" id="A0A345UIM3"/>
<proteinExistence type="predicted"/>
<dbReference type="InterPro" id="IPR015946">
    <property type="entry name" value="KH_dom-like_a/b"/>
</dbReference>
<evidence type="ECO:0000313" key="1">
    <source>
        <dbReference type="EMBL" id="AXJ00325.1"/>
    </source>
</evidence>
<protein>
    <submittedName>
        <fullName evidence="1">Putative redox protein</fullName>
    </submittedName>
</protein>
<dbReference type="OrthoDB" id="9791538at2"/>
<dbReference type="KEGG" id="cprv:CYPRO_1060"/>
<dbReference type="Gene3D" id="3.30.300.20">
    <property type="match status" value="1"/>
</dbReference>